<dbReference type="PANTHER" id="PTHR21242:SF0">
    <property type="entry name" value="TRANSCRIPTION INITIATION FACTOR TFIID SUBUNIT 10"/>
    <property type="match status" value="1"/>
</dbReference>
<comment type="subcellular location">
    <subcellularLocation>
        <location evidence="1">Nucleus</location>
    </subcellularLocation>
</comment>
<dbReference type="GO" id="GO:0016251">
    <property type="term" value="F:RNA polymerase II general transcription initiation factor activity"/>
    <property type="evidence" value="ECO:0007669"/>
    <property type="project" value="TreeGrafter"/>
</dbReference>
<dbReference type="OrthoDB" id="154356at2759"/>
<dbReference type="PRINTS" id="PR01443">
    <property type="entry name" value="TFIID30KDSUB"/>
</dbReference>
<accession>A0A238FSZ1</accession>
<feature type="region of interest" description="Disordered" evidence="6">
    <location>
        <begin position="1"/>
        <end position="93"/>
    </location>
</feature>
<dbReference type="GO" id="GO:0000124">
    <property type="term" value="C:SAGA complex"/>
    <property type="evidence" value="ECO:0007669"/>
    <property type="project" value="TreeGrafter"/>
</dbReference>
<evidence type="ECO:0000256" key="2">
    <source>
        <dbReference type="ARBA" id="ARBA00023015"/>
    </source>
</evidence>
<feature type="compositionally biased region" description="Low complexity" evidence="6">
    <location>
        <begin position="10"/>
        <end position="26"/>
    </location>
</feature>
<feature type="compositionally biased region" description="Basic and acidic residues" evidence="6">
    <location>
        <begin position="83"/>
        <end position="93"/>
    </location>
</feature>
<evidence type="ECO:0000313" key="7">
    <source>
        <dbReference type="EMBL" id="SCV74974.1"/>
    </source>
</evidence>
<evidence type="ECO:0000256" key="6">
    <source>
        <dbReference type="SAM" id="MobiDB-lite"/>
    </source>
</evidence>
<dbReference type="EMBL" id="FMSP01000024">
    <property type="protein sequence ID" value="SCV74974.1"/>
    <property type="molecule type" value="Genomic_DNA"/>
</dbReference>
<name>A0A238FSZ1_9BASI</name>
<evidence type="ECO:0000256" key="3">
    <source>
        <dbReference type="ARBA" id="ARBA00023163"/>
    </source>
</evidence>
<keyword evidence="4" id="KW-0539">Nucleus</keyword>
<dbReference type="GO" id="GO:1990841">
    <property type="term" value="F:promoter-specific chromatin binding"/>
    <property type="evidence" value="ECO:0007669"/>
    <property type="project" value="TreeGrafter"/>
</dbReference>
<gene>
    <name evidence="7" type="ORF">BQ2448_8003</name>
</gene>
<dbReference type="Pfam" id="PF03540">
    <property type="entry name" value="TAF10"/>
    <property type="match status" value="2"/>
</dbReference>
<dbReference type="Proteomes" id="UP000198372">
    <property type="component" value="Unassembled WGS sequence"/>
</dbReference>
<keyword evidence="8" id="KW-1185">Reference proteome</keyword>
<dbReference type="CDD" id="cd07982">
    <property type="entry name" value="HFD_TAF10"/>
    <property type="match status" value="1"/>
</dbReference>
<proteinExistence type="inferred from homology"/>
<dbReference type="GO" id="GO:0005669">
    <property type="term" value="C:transcription factor TFIID complex"/>
    <property type="evidence" value="ECO:0007669"/>
    <property type="project" value="TreeGrafter"/>
</dbReference>
<dbReference type="GO" id="GO:0006367">
    <property type="term" value="P:transcription initiation at RNA polymerase II promoter"/>
    <property type="evidence" value="ECO:0007669"/>
    <property type="project" value="TreeGrafter"/>
</dbReference>
<evidence type="ECO:0000313" key="8">
    <source>
        <dbReference type="Proteomes" id="UP000198372"/>
    </source>
</evidence>
<dbReference type="AlphaFoldDB" id="A0A238FSZ1"/>
<dbReference type="PANTHER" id="PTHR21242">
    <property type="entry name" value="TRANSCRIPTION INITIATION FACTOR TFIID SUBUNIT 10"/>
    <property type="match status" value="1"/>
</dbReference>
<evidence type="ECO:0000256" key="1">
    <source>
        <dbReference type="ARBA" id="ARBA00004123"/>
    </source>
</evidence>
<feature type="compositionally biased region" description="Low complexity" evidence="6">
    <location>
        <begin position="47"/>
        <end position="68"/>
    </location>
</feature>
<evidence type="ECO:0000256" key="5">
    <source>
        <dbReference type="ARBA" id="ARBA00025730"/>
    </source>
</evidence>
<protein>
    <submittedName>
        <fullName evidence="7">BQ2448_8003 protein</fullName>
    </submittedName>
</protein>
<dbReference type="InterPro" id="IPR003923">
    <property type="entry name" value="TAF10"/>
</dbReference>
<sequence>MNPSAFVTNPTASSSWSQPSTSQGTTVNGGSGQGLDASSAPSGMDVDPSLLASTSASTSDPTTRNATAAPPPPTQSEAADEAPEPKTAKERAQNQRDIQLAELLEMMDEWQPIIPDEVTDYFLQKSGFETDDPRVQVGDPILLENVLRFPKTSSHPKRLLALAAQRFVSSIAADSFQYARARTAANKSSNSKAKGRTRTVFTMDDLSAALKDYGVGADRAAYYL</sequence>
<dbReference type="STRING" id="269621.A0A238FSZ1"/>
<keyword evidence="3" id="KW-0804">Transcription</keyword>
<organism evidence="7 8">
    <name type="scientific">Microbotryum intermedium</name>
    <dbReference type="NCBI Taxonomy" id="269621"/>
    <lineage>
        <taxon>Eukaryota</taxon>
        <taxon>Fungi</taxon>
        <taxon>Dikarya</taxon>
        <taxon>Basidiomycota</taxon>
        <taxon>Pucciniomycotina</taxon>
        <taxon>Microbotryomycetes</taxon>
        <taxon>Microbotryales</taxon>
        <taxon>Microbotryaceae</taxon>
        <taxon>Microbotryum</taxon>
    </lineage>
</organism>
<reference evidence="8" key="1">
    <citation type="submission" date="2016-09" db="EMBL/GenBank/DDBJ databases">
        <authorList>
            <person name="Jeantristanb JTB J.-T."/>
            <person name="Ricardo R."/>
        </authorList>
    </citation>
    <scope>NUCLEOTIDE SEQUENCE [LARGE SCALE GENOMIC DNA]</scope>
</reference>
<evidence type="ECO:0000256" key="4">
    <source>
        <dbReference type="ARBA" id="ARBA00023242"/>
    </source>
</evidence>
<keyword evidence="2" id="KW-0805">Transcription regulation</keyword>
<comment type="similarity">
    <text evidence="5">Belongs to the TAF10 family.</text>
</comment>